<evidence type="ECO:0000313" key="2">
    <source>
        <dbReference type="Proteomes" id="UP000827872"/>
    </source>
</evidence>
<accession>A0ACB8FSU1</accession>
<dbReference type="EMBL" id="CM037619">
    <property type="protein sequence ID" value="KAH8008010.1"/>
    <property type="molecule type" value="Genomic_DNA"/>
</dbReference>
<evidence type="ECO:0000313" key="1">
    <source>
        <dbReference type="EMBL" id="KAH8008010.1"/>
    </source>
</evidence>
<organism evidence="1 2">
    <name type="scientific">Sphaerodactylus townsendi</name>
    <dbReference type="NCBI Taxonomy" id="933632"/>
    <lineage>
        <taxon>Eukaryota</taxon>
        <taxon>Metazoa</taxon>
        <taxon>Chordata</taxon>
        <taxon>Craniata</taxon>
        <taxon>Vertebrata</taxon>
        <taxon>Euteleostomi</taxon>
        <taxon>Lepidosauria</taxon>
        <taxon>Squamata</taxon>
        <taxon>Bifurcata</taxon>
        <taxon>Gekkota</taxon>
        <taxon>Sphaerodactylidae</taxon>
        <taxon>Sphaerodactylus</taxon>
    </lineage>
</organism>
<protein>
    <submittedName>
        <fullName evidence="1">Uncharacterized protein</fullName>
    </submittedName>
</protein>
<comment type="caution">
    <text evidence="1">The sequence shown here is derived from an EMBL/GenBank/DDBJ whole genome shotgun (WGS) entry which is preliminary data.</text>
</comment>
<sequence>MLCNLWPVKCMNLVSMVWPVTYVICLAFCHSIVSPVSPLECQSSSGKWEIGLPDAGWETLVNLEMEHTSIPRFFPLPQINQLTPLTKSYNQSILLFLRKMVRSLSDCNKPQLSRPRFSLFAGPPVCWQILSSYFIW</sequence>
<dbReference type="Proteomes" id="UP000827872">
    <property type="component" value="Linkage Group LG06"/>
</dbReference>
<reference evidence="1" key="1">
    <citation type="submission" date="2021-08" db="EMBL/GenBank/DDBJ databases">
        <title>The first chromosome-level gecko genome reveals the dynamic sex chromosomes of Neotropical dwarf geckos (Sphaerodactylidae: Sphaerodactylus).</title>
        <authorList>
            <person name="Pinto B.J."/>
            <person name="Keating S.E."/>
            <person name="Gamble T."/>
        </authorList>
    </citation>
    <scope>NUCLEOTIDE SEQUENCE</scope>
    <source>
        <strain evidence="1">TG3544</strain>
    </source>
</reference>
<proteinExistence type="predicted"/>
<name>A0ACB8FSU1_9SAUR</name>
<keyword evidence="2" id="KW-1185">Reference proteome</keyword>
<gene>
    <name evidence="1" type="ORF">K3G42_027041</name>
</gene>